<dbReference type="EMBL" id="JBHRWN010000002">
    <property type="protein sequence ID" value="MFC3478688.1"/>
    <property type="molecule type" value="Genomic_DNA"/>
</dbReference>
<dbReference type="GeneID" id="69118300"/>
<evidence type="ECO:0000313" key="1">
    <source>
        <dbReference type="EMBL" id="MFC3478688.1"/>
    </source>
</evidence>
<keyword evidence="2" id="KW-1185">Reference proteome</keyword>
<dbReference type="PROSITE" id="PS51257">
    <property type="entry name" value="PROKAR_LIPOPROTEIN"/>
    <property type="match status" value="1"/>
</dbReference>
<comment type="caution">
    <text evidence="1">The sequence shown here is derived from an EMBL/GenBank/DDBJ whole genome shotgun (WGS) entry which is preliminary data.</text>
</comment>
<name>A0ABD5NHI6_9EURY</name>
<sequence length="143" mass="15084">MSPKRVVAVALLVAVAGCTGLGGSDTTTTVDETTVETTGTTDATTEPHTAVGTSHIDRHLSVRASYGAGNVTVTLAPDGDTETYVVEEGDRLSLTREIHDRGHGVPVVVERGGEVVFNATVEDYEYYEVVVDENDTRVSSAMV</sequence>
<protein>
    <submittedName>
        <fullName evidence="1">Uncharacterized protein</fullName>
    </submittedName>
</protein>
<proteinExistence type="predicted"/>
<gene>
    <name evidence="1" type="ORF">ACFOKC_13235</name>
</gene>
<organism evidence="1 2">
    <name type="scientific">Halobacterium litoreum</name>
    <dbReference type="NCBI Taxonomy" id="2039234"/>
    <lineage>
        <taxon>Archaea</taxon>
        <taxon>Methanobacteriati</taxon>
        <taxon>Methanobacteriota</taxon>
        <taxon>Stenosarchaea group</taxon>
        <taxon>Halobacteria</taxon>
        <taxon>Halobacteriales</taxon>
        <taxon>Halobacteriaceae</taxon>
        <taxon>Halobacterium</taxon>
    </lineage>
</organism>
<evidence type="ECO:0000313" key="2">
    <source>
        <dbReference type="Proteomes" id="UP001595660"/>
    </source>
</evidence>
<dbReference type="RefSeq" id="WP_232569972.1">
    <property type="nucleotide sequence ID" value="NZ_CP089466.1"/>
</dbReference>
<reference evidence="1 2" key="1">
    <citation type="journal article" date="2019" name="Int. J. Syst. Evol. Microbiol.">
        <title>The Global Catalogue of Microorganisms (GCM) 10K type strain sequencing project: providing services to taxonomists for standard genome sequencing and annotation.</title>
        <authorList>
            <consortium name="The Broad Institute Genomics Platform"/>
            <consortium name="The Broad Institute Genome Sequencing Center for Infectious Disease"/>
            <person name="Wu L."/>
            <person name="Ma J."/>
        </authorList>
    </citation>
    <scope>NUCLEOTIDE SEQUENCE [LARGE SCALE GENOMIC DNA]</scope>
    <source>
        <strain evidence="1 2">CGMCC 1.12562</strain>
    </source>
</reference>
<dbReference type="AlphaFoldDB" id="A0ABD5NHI6"/>
<accession>A0ABD5NHI6</accession>
<dbReference type="Proteomes" id="UP001595660">
    <property type="component" value="Unassembled WGS sequence"/>
</dbReference>